<organism evidence="2 3">
    <name type="scientific">Tilletiaria anomala (strain ATCC 24038 / CBS 436.72 / UBC 951)</name>
    <dbReference type="NCBI Taxonomy" id="1037660"/>
    <lineage>
        <taxon>Eukaryota</taxon>
        <taxon>Fungi</taxon>
        <taxon>Dikarya</taxon>
        <taxon>Basidiomycota</taxon>
        <taxon>Ustilaginomycotina</taxon>
        <taxon>Exobasidiomycetes</taxon>
        <taxon>Georgefischeriales</taxon>
        <taxon>Tilletiariaceae</taxon>
        <taxon>Tilletiaria</taxon>
    </lineage>
</organism>
<dbReference type="EMBL" id="JMSN01000010">
    <property type="protein sequence ID" value="KDN52469.1"/>
    <property type="molecule type" value="Genomic_DNA"/>
</dbReference>
<gene>
    <name evidence="2" type="ORF">K437DRAFT_6888</name>
</gene>
<comment type="caution">
    <text evidence="2">The sequence shown here is derived from an EMBL/GenBank/DDBJ whole genome shotgun (WGS) entry which is preliminary data.</text>
</comment>
<reference evidence="2 3" key="1">
    <citation type="submission" date="2014-05" db="EMBL/GenBank/DDBJ databases">
        <title>Draft genome sequence of a rare smut relative, Tilletiaria anomala UBC 951.</title>
        <authorList>
            <consortium name="DOE Joint Genome Institute"/>
            <person name="Toome M."/>
            <person name="Kuo A."/>
            <person name="Henrissat B."/>
            <person name="Lipzen A."/>
            <person name="Tritt A."/>
            <person name="Yoshinaga Y."/>
            <person name="Zane M."/>
            <person name="Barry K."/>
            <person name="Grigoriev I.V."/>
            <person name="Spatafora J.W."/>
            <person name="Aimea M.C."/>
        </authorList>
    </citation>
    <scope>NUCLEOTIDE SEQUENCE [LARGE SCALE GENOMIC DNA]</scope>
    <source>
        <strain evidence="2 3">UBC 951</strain>
    </source>
</reference>
<name>A0A066WNA6_TILAU</name>
<dbReference type="AlphaFoldDB" id="A0A066WNA6"/>
<evidence type="ECO:0000313" key="3">
    <source>
        <dbReference type="Proteomes" id="UP000027361"/>
    </source>
</evidence>
<dbReference type="RefSeq" id="XP_013245250.1">
    <property type="nucleotide sequence ID" value="XM_013389796.1"/>
</dbReference>
<protein>
    <submittedName>
        <fullName evidence="2">Uncharacterized protein</fullName>
    </submittedName>
</protein>
<proteinExistence type="predicted"/>
<keyword evidence="3" id="KW-1185">Reference proteome</keyword>
<dbReference type="InParanoid" id="A0A066WNA6"/>
<evidence type="ECO:0000313" key="2">
    <source>
        <dbReference type="EMBL" id="KDN52469.1"/>
    </source>
</evidence>
<feature type="region of interest" description="Disordered" evidence="1">
    <location>
        <begin position="21"/>
        <end position="41"/>
    </location>
</feature>
<dbReference type="OrthoDB" id="271448at2759"/>
<dbReference type="HOGENOM" id="CLU_2279399_0_0_1"/>
<dbReference type="GeneID" id="25267722"/>
<evidence type="ECO:0000256" key="1">
    <source>
        <dbReference type="SAM" id="MobiDB-lite"/>
    </source>
</evidence>
<sequence length="102" mass="11792">MQACDDTEGCVFANVYQDQHPAGEIPRDLPPSARPAKVPAGRAHVRTRLQVPWRRLFRQLRRVERPKLHHRVVGLLQIGQPLIAQGHFTRFLTFDHFSRAYS</sequence>
<accession>A0A066WNA6</accession>
<dbReference type="Proteomes" id="UP000027361">
    <property type="component" value="Unassembled WGS sequence"/>
</dbReference>